<comment type="cofactor">
    <cofactor evidence="2">
        <name>Mn(2+)</name>
        <dbReference type="ChEBI" id="CHEBI:29035"/>
    </cofactor>
</comment>
<evidence type="ECO:0000259" key="15">
    <source>
        <dbReference type="Pfam" id="PF00925"/>
    </source>
</evidence>
<feature type="domain" description="GTP cyclohydrolase II" evidence="15">
    <location>
        <begin position="244"/>
        <end position="393"/>
    </location>
</feature>
<comment type="similarity">
    <text evidence="6">In the C-terminal section; belongs to the GTP cyclohydrolase II family.</text>
</comment>
<dbReference type="AlphaFoldDB" id="A0A7W7B206"/>
<comment type="pathway">
    <text evidence="4 14">Cofactor biosynthesis; riboflavin biosynthesis; 2-hydroxy-3-oxobutyl phosphate from D-ribulose 5-phosphate: step 1/1.</text>
</comment>
<dbReference type="UniPathway" id="UPA00275">
    <property type="reaction ID" value="UER00399"/>
</dbReference>
<proteinExistence type="inferred from homology"/>
<accession>A0A7W7B206</accession>
<dbReference type="GO" id="GO:0000287">
    <property type="term" value="F:magnesium ion binding"/>
    <property type="evidence" value="ECO:0007669"/>
    <property type="project" value="UniProtKB-UniRule"/>
</dbReference>
<evidence type="ECO:0000256" key="9">
    <source>
        <dbReference type="ARBA" id="ARBA00022619"/>
    </source>
</evidence>
<dbReference type="Gene3D" id="3.40.50.10990">
    <property type="entry name" value="GTP cyclohydrolase II"/>
    <property type="match status" value="1"/>
</dbReference>
<dbReference type="EMBL" id="JACHNZ010000023">
    <property type="protein sequence ID" value="MBB4632551.1"/>
    <property type="molecule type" value="Genomic_DNA"/>
</dbReference>
<evidence type="ECO:0000256" key="11">
    <source>
        <dbReference type="ARBA" id="ARBA00022842"/>
    </source>
</evidence>
<evidence type="ECO:0000256" key="5">
    <source>
        <dbReference type="ARBA" id="ARBA00005520"/>
    </source>
</evidence>
<dbReference type="SUPFAM" id="SSF142695">
    <property type="entry name" value="RibA-like"/>
    <property type="match status" value="1"/>
</dbReference>
<protein>
    <recommendedName>
        <fullName evidence="8 14">3,4-dihydroxy-2-butanone 4-phosphate synthase</fullName>
        <shortName evidence="14">DHBP synthase</shortName>
        <ecNumber evidence="7 14">4.1.99.12</ecNumber>
    </recommendedName>
</protein>
<feature type="site" description="Essential for catalytic activity" evidence="14">
    <location>
        <position position="159"/>
    </location>
</feature>
<dbReference type="Gene3D" id="3.90.870.10">
    <property type="entry name" value="DHBP synthase"/>
    <property type="match status" value="1"/>
</dbReference>
<evidence type="ECO:0000256" key="3">
    <source>
        <dbReference type="ARBA" id="ARBA00002284"/>
    </source>
</evidence>
<dbReference type="GO" id="GO:0003935">
    <property type="term" value="F:GTP cyclohydrolase II activity"/>
    <property type="evidence" value="ECO:0007669"/>
    <property type="project" value="TreeGrafter"/>
</dbReference>
<evidence type="ECO:0000313" key="17">
    <source>
        <dbReference type="Proteomes" id="UP000566324"/>
    </source>
</evidence>
<dbReference type="PANTHER" id="PTHR21327:SF34">
    <property type="entry name" value="3,4-DIHYDROXY-2-BUTANONE 4-PHOSPHATE SYNTHASE"/>
    <property type="match status" value="1"/>
</dbReference>
<evidence type="ECO:0000256" key="13">
    <source>
        <dbReference type="ARBA" id="ARBA00023239"/>
    </source>
</evidence>
<comment type="catalytic activity">
    <reaction evidence="1 14">
        <text>D-ribulose 5-phosphate = (2S)-2-hydroxy-3-oxobutyl phosphate + formate + H(+)</text>
        <dbReference type="Rhea" id="RHEA:18457"/>
        <dbReference type="ChEBI" id="CHEBI:15378"/>
        <dbReference type="ChEBI" id="CHEBI:15740"/>
        <dbReference type="ChEBI" id="CHEBI:58121"/>
        <dbReference type="ChEBI" id="CHEBI:58830"/>
        <dbReference type="EC" id="4.1.99.12"/>
    </reaction>
</comment>
<evidence type="ECO:0000256" key="7">
    <source>
        <dbReference type="ARBA" id="ARBA00012153"/>
    </source>
</evidence>
<comment type="cofactor">
    <cofactor evidence="14">
        <name>Mg(2+)</name>
        <dbReference type="ChEBI" id="CHEBI:18420"/>
    </cofactor>
    <cofactor evidence="14">
        <name>Mn(2+)</name>
        <dbReference type="ChEBI" id="CHEBI:29035"/>
    </cofactor>
    <text evidence="14">Binds 2 divalent metal cations per subunit. Magnesium or manganese.</text>
</comment>
<comment type="similarity">
    <text evidence="5">In the N-terminal section; belongs to the DHBP synthase family.</text>
</comment>
<dbReference type="Pfam" id="PF00926">
    <property type="entry name" value="DHBP_synthase"/>
    <property type="match status" value="1"/>
</dbReference>
<comment type="similarity">
    <text evidence="14">Belongs to the DHBP synthase family.</text>
</comment>
<dbReference type="InterPro" id="IPR036144">
    <property type="entry name" value="RibA-like_sf"/>
</dbReference>
<evidence type="ECO:0000256" key="8">
    <source>
        <dbReference type="ARBA" id="ARBA00018836"/>
    </source>
</evidence>
<evidence type="ECO:0000256" key="10">
    <source>
        <dbReference type="ARBA" id="ARBA00022723"/>
    </source>
</evidence>
<dbReference type="InterPro" id="IPR017945">
    <property type="entry name" value="DHBP_synth_RibB-like_a/b_dom"/>
</dbReference>
<keyword evidence="11 14" id="KW-0460">Magnesium</keyword>
<keyword evidence="9 14" id="KW-0686">Riboflavin biosynthesis</keyword>
<dbReference type="EC" id="4.1.99.12" evidence="7 14"/>
<evidence type="ECO:0000313" key="16">
    <source>
        <dbReference type="EMBL" id="MBB4632551.1"/>
    </source>
</evidence>
<dbReference type="SUPFAM" id="SSF55821">
    <property type="entry name" value="YrdC/RibB"/>
    <property type="match status" value="1"/>
</dbReference>
<dbReference type="GO" id="GO:0009231">
    <property type="term" value="P:riboflavin biosynthetic process"/>
    <property type="evidence" value="ECO:0007669"/>
    <property type="project" value="UniProtKB-UniRule"/>
</dbReference>
<feature type="binding site" evidence="14">
    <location>
        <begin position="173"/>
        <end position="177"/>
    </location>
    <ligand>
        <name>D-ribulose 5-phosphate</name>
        <dbReference type="ChEBI" id="CHEBI:58121"/>
    </ligand>
</feature>
<dbReference type="PIRSF" id="PIRSF001259">
    <property type="entry name" value="RibA"/>
    <property type="match status" value="1"/>
</dbReference>
<feature type="binding site" evidence="14">
    <location>
        <position position="61"/>
    </location>
    <ligand>
        <name>Mg(2+)</name>
        <dbReference type="ChEBI" id="CHEBI:18420"/>
        <label>2</label>
    </ligand>
</feature>
<evidence type="ECO:0000256" key="2">
    <source>
        <dbReference type="ARBA" id="ARBA00001936"/>
    </source>
</evidence>
<feature type="binding site" evidence="14">
    <location>
        <position position="61"/>
    </location>
    <ligand>
        <name>Mg(2+)</name>
        <dbReference type="ChEBI" id="CHEBI:18420"/>
        <label>1</label>
    </ligand>
</feature>
<feature type="binding site" evidence="14">
    <location>
        <position position="176"/>
    </location>
    <ligand>
        <name>Mg(2+)</name>
        <dbReference type="ChEBI" id="CHEBI:18420"/>
        <label>2</label>
    </ligand>
</feature>
<sequence length="398" mass="42320">MDNLDGGAVVPALVPCTAAEQAAGESVVNCTPSLVLSSIEELLDEAMNGRMFILVDDENRENEGDLVLPAQMVTPQAINFMAKYGRGLICLALEAERCDQLGLPLMARENGTAFETAFTVSIEAREGVDTGISAIDRAKTISVAIYCDDPAEALVSPGHVFPLRARPGGVLVRAGHTEAAVDIARLAGLNPSGVICEIMSEDGTMARLPELVRFAQRHGLKIGTIRDLIAYRCRHDHMVEACGDASLTSKWGGNWEARSFANRVSGSTAVAMILGNLDALRPALVRMHALDVIADAFGSEQRRSSDLLQRSIEAIVANGSGVIVLLGQSSPDAVRGLMHSYADKGGRSGMGHLRDYGFGAQVLTELGIHEIELLTNSDGTPVALEGYGLSIKAKRCLK</sequence>
<dbReference type="FunFam" id="3.90.870.10:FF:000001">
    <property type="entry name" value="Riboflavin biosynthesis protein RibBA"/>
    <property type="match status" value="1"/>
</dbReference>
<dbReference type="InterPro" id="IPR032677">
    <property type="entry name" value="GTP_cyclohydro_II"/>
</dbReference>
<comment type="function">
    <text evidence="3 14">Catalyzes the conversion of D-ribulose 5-phosphate to formate and 3,4-dihydroxy-2-butanone 4-phosphate.</text>
</comment>
<dbReference type="GO" id="GO:0008686">
    <property type="term" value="F:3,4-dihydroxy-2-butanone-4-phosphate synthase activity"/>
    <property type="evidence" value="ECO:0007669"/>
    <property type="project" value="UniProtKB-UniRule"/>
</dbReference>
<keyword evidence="16" id="KW-0378">Hydrolase</keyword>
<dbReference type="NCBIfam" id="TIGR00506">
    <property type="entry name" value="ribB"/>
    <property type="match status" value="1"/>
</dbReference>
<evidence type="ECO:0000256" key="1">
    <source>
        <dbReference type="ARBA" id="ARBA00000141"/>
    </source>
</evidence>
<keyword evidence="10 14" id="KW-0479">Metal-binding</keyword>
<dbReference type="GO" id="GO:0030145">
    <property type="term" value="F:manganese ion binding"/>
    <property type="evidence" value="ECO:0007669"/>
    <property type="project" value="UniProtKB-UniRule"/>
</dbReference>
<dbReference type="InterPro" id="IPR000422">
    <property type="entry name" value="DHBP_synthase_RibB"/>
</dbReference>
<comment type="subunit">
    <text evidence="14">Homodimer.</text>
</comment>
<dbReference type="HAMAP" id="MF_00180">
    <property type="entry name" value="RibB"/>
    <property type="match status" value="1"/>
</dbReference>
<gene>
    <name evidence="14" type="primary">ribB</name>
    <name evidence="16" type="ORF">GGQ98_002177</name>
</gene>
<feature type="site" description="Essential for catalytic activity" evidence="14">
    <location>
        <position position="197"/>
    </location>
</feature>
<dbReference type="PANTHER" id="PTHR21327">
    <property type="entry name" value="GTP CYCLOHYDROLASE II-RELATED"/>
    <property type="match status" value="1"/>
</dbReference>
<keyword evidence="13 14" id="KW-0456">Lyase</keyword>
<keyword evidence="17" id="KW-1185">Reference proteome</keyword>
<dbReference type="GO" id="GO:0005829">
    <property type="term" value="C:cytosol"/>
    <property type="evidence" value="ECO:0007669"/>
    <property type="project" value="TreeGrafter"/>
</dbReference>
<feature type="binding site" evidence="14">
    <location>
        <begin position="60"/>
        <end position="61"/>
    </location>
    <ligand>
        <name>D-ribulose 5-phosphate</name>
        <dbReference type="ChEBI" id="CHEBI:58121"/>
    </ligand>
</feature>
<keyword evidence="12 14" id="KW-0464">Manganese</keyword>
<dbReference type="Pfam" id="PF00925">
    <property type="entry name" value="GTP_cyclohydro2"/>
    <property type="match status" value="1"/>
</dbReference>
<evidence type="ECO:0000256" key="14">
    <source>
        <dbReference type="HAMAP-Rule" id="MF_00180"/>
    </source>
</evidence>
<dbReference type="Proteomes" id="UP000566324">
    <property type="component" value="Unassembled WGS sequence"/>
</dbReference>
<organism evidence="16 17">
    <name type="scientific">Sphingosinicella soli</name>
    <dbReference type="NCBI Taxonomy" id="333708"/>
    <lineage>
        <taxon>Bacteria</taxon>
        <taxon>Pseudomonadati</taxon>
        <taxon>Pseudomonadota</taxon>
        <taxon>Alphaproteobacteria</taxon>
        <taxon>Sphingomonadales</taxon>
        <taxon>Sphingosinicellaceae</taxon>
        <taxon>Sphingosinicella</taxon>
    </lineage>
</organism>
<comment type="caution">
    <text evidence="16">The sequence shown here is derived from an EMBL/GenBank/DDBJ whole genome shotgun (WGS) entry which is preliminary data.</text>
</comment>
<feature type="binding site" evidence="14">
    <location>
        <position position="65"/>
    </location>
    <ligand>
        <name>D-ribulose 5-phosphate</name>
        <dbReference type="ChEBI" id="CHEBI:58121"/>
    </ligand>
</feature>
<reference evidence="16 17" key="1">
    <citation type="submission" date="2020-08" db="EMBL/GenBank/DDBJ databases">
        <title>Genomic Encyclopedia of Type Strains, Phase IV (KMG-IV): sequencing the most valuable type-strain genomes for metagenomic binning, comparative biology and taxonomic classification.</title>
        <authorList>
            <person name="Goeker M."/>
        </authorList>
    </citation>
    <scope>NUCLEOTIDE SEQUENCE [LARGE SCALE GENOMIC DNA]</scope>
    <source>
        <strain evidence="16 17">DSM 17328</strain>
    </source>
</reference>
<evidence type="ECO:0000256" key="12">
    <source>
        <dbReference type="ARBA" id="ARBA00023211"/>
    </source>
</evidence>
<name>A0A7W7B206_9SPHN</name>
<evidence type="ECO:0000256" key="6">
    <source>
        <dbReference type="ARBA" id="ARBA00008976"/>
    </source>
</evidence>
<evidence type="ECO:0000256" key="4">
    <source>
        <dbReference type="ARBA" id="ARBA00004904"/>
    </source>
</evidence>